<gene>
    <name evidence="1" type="ORF">AMORRO_LOCUS14197</name>
</gene>
<feature type="non-terminal residue" evidence="1">
    <location>
        <position position="45"/>
    </location>
</feature>
<dbReference type="AlphaFoldDB" id="A0A9N9IH80"/>
<sequence>MVLSEINDDLPNIDLQDCRKILTRLLKYPPSQIKDASLCQMIEDV</sequence>
<evidence type="ECO:0000313" key="2">
    <source>
        <dbReference type="Proteomes" id="UP000789342"/>
    </source>
</evidence>
<accession>A0A9N9IH80</accession>
<protein>
    <submittedName>
        <fullName evidence="1">15484_t:CDS:1</fullName>
    </submittedName>
</protein>
<dbReference type="EMBL" id="CAJVPV010027194">
    <property type="protein sequence ID" value="CAG8733486.1"/>
    <property type="molecule type" value="Genomic_DNA"/>
</dbReference>
<name>A0A9N9IH80_9GLOM</name>
<proteinExistence type="predicted"/>
<reference evidence="1" key="1">
    <citation type="submission" date="2021-06" db="EMBL/GenBank/DDBJ databases">
        <authorList>
            <person name="Kallberg Y."/>
            <person name="Tangrot J."/>
            <person name="Rosling A."/>
        </authorList>
    </citation>
    <scope>NUCLEOTIDE SEQUENCE</scope>
    <source>
        <strain evidence="1">CL551</strain>
    </source>
</reference>
<evidence type="ECO:0000313" key="1">
    <source>
        <dbReference type="EMBL" id="CAG8733486.1"/>
    </source>
</evidence>
<dbReference type="Proteomes" id="UP000789342">
    <property type="component" value="Unassembled WGS sequence"/>
</dbReference>
<comment type="caution">
    <text evidence="1">The sequence shown here is derived from an EMBL/GenBank/DDBJ whole genome shotgun (WGS) entry which is preliminary data.</text>
</comment>
<keyword evidence="2" id="KW-1185">Reference proteome</keyword>
<organism evidence="1 2">
    <name type="scientific">Acaulospora morrowiae</name>
    <dbReference type="NCBI Taxonomy" id="94023"/>
    <lineage>
        <taxon>Eukaryota</taxon>
        <taxon>Fungi</taxon>
        <taxon>Fungi incertae sedis</taxon>
        <taxon>Mucoromycota</taxon>
        <taxon>Glomeromycotina</taxon>
        <taxon>Glomeromycetes</taxon>
        <taxon>Diversisporales</taxon>
        <taxon>Acaulosporaceae</taxon>
        <taxon>Acaulospora</taxon>
    </lineage>
</organism>